<dbReference type="PANTHER" id="PTHR47755:SF1">
    <property type="entry name" value="CELL DIVISION PROTEIN FTSX"/>
    <property type="match status" value="1"/>
</dbReference>
<evidence type="ECO:0000313" key="16">
    <source>
        <dbReference type="EMBL" id="MEJ1250360.1"/>
    </source>
</evidence>
<keyword evidence="9 13" id="KW-1133">Transmembrane helix</keyword>
<evidence type="ECO:0000256" key="9">
    <source>
        <dbReference type="ARBA" id="ARBA00022989"/>
    </source>
</evidence>
<evidence type="ECO:0000256" key="2">
    <source>
        <dbReference type="ARBA" id="ARBA00007379"/>
    </source>
</evidence>
<feature type="transmembrane region" description="Helical" evidence="13">
    <location>
        <begin position="300"/>
        <end position="324"/>
    </location>
</feature>
<dbReference type="RefSeq" id="WP_337336061.1">
    <property type="nucleotide sequence ID" value="NZ_JBBDHC010000018.1"/>
</dbReference>
<keyword evidence="11 12" id="KW-0131">Cell cycle</keyword>
<keyword evidence="10 12" id="KW-0472">Membrane</keyword>
<proteinExistence type="inferred from homology"/>
<comment type="subcellular location">
    <subcellularLocation>
        <location evidence="1">Cell inner membrane</location>
        <topology evidence="1">Multi-pass membrane protein</topology>
    </subcellularLocation>
</comment>
<dbReference type="GO" id="GO:0032153">
    <property type="term" value="C:cell division site"/>
    <property type="evidence" value="ECO:0007669"/>
    <property type="project" value="TreeGrafter"/>
</dbReference>
<dbReference type="InterPro" id="IPR004513">
    <property type="entry name" value="FtsX"/>
</dbReference>
<keyword evidence="5 12" id="KW-1003">Cell membrane</keyword>
<dbReference type="GO" id="GO:0005886">
    <property type="term" value="C:plasma membrane"/>
    <property type="evidence" value="ECO:0007669"/>
    <property type="project" value="UniProtKB-SubCell"/>
</dbReference>
<protein>
    <recommendedName>
        <fullName evidence="4 12">Cell division protein FtsX</fullName>
    </recommendedName>
</protein>
<evidence type="ECO:0000256" key="6">
    <source>
        <dbReference type="ARBA" id="ARBA00022519"/>
    </source>
</evidence>
<evidence type="ECO:0000256" key="1">
    <source>
        <dbReference type="ARBA" id="ARBA00004429"/>
    </source>
</evidence>
<name>A0AAW9R3N6_9GAMM</name>
<evidence type="ECO:0000259" key="15">
    <source>
        <dbReference type="Pfam" id="PF18075"/>
    </source>
</evidence>
<keyword evidence="6 12" id="KW-0997">Cell inner membrane</keyword>
<dbReference type="EMBL" id="JBBDHC010000018">
    <property type="protein sequence ID" value="MEJ1250360.1"/>
    <property type="molecule type" value="Genomic_DNA"/>
</dbReference>
<sequence>MNARTVRRRATRRLPQTERVARTGGEARRSAAERLRAWREQHLYGLFSSIGRLMQRPWATALTVGVLAVALLLPLCLAILLGNVERLSGSFREAREVSLFLAPEAGDPAVEALSRTLRQDPQIVDIAVRTPEEGLAEFRQMADFADALALLADNPLPAVIVVTPAPTVEPLALSERLRALPSVDFVQHDAQWRARLSAWLDFGRRLAWLAAALLGVGVVLVVGNTVRLDIQSRAEEIQTVQLLGATDGFVRRPFLYLGAWYGLFAGCLALIVAAAVPAMLQGPLGQLVESYGSRFELHGLGVRTMLLALVGAVALGWGGAWLAAGHHLRRTLPDAEARS</sequence>
<dbReference type="Pfam" id="PF02687">
    <property type="entry name" value="FtsX"/>
    <property type="match status" value="1"/>
</dbReference>
<evidence type="ECO:0000256" key="12">
    <source>
        <dbReference type="PIRNR" id="PIRNR003097"/>
    </source>
</evidence>
<evidence type="ECO:0000313" key="17">
    <source>
        <dbReference type="Proteomes" id="UP001364472"/>
    </source>
</evidence>
<feature type="transmembrane region" description="Helical" evidence="13">
    <location>
        <begin position="254"/>
        <end position="280"/>
    </location>
</feature>
<feature type="transmembrane region" description="Helical" evidence="13">
    <location>
        <begin position="206"/>
        <end position="226"/>
    </location>
</feature>
<dbReference type="PANTHER" id="PTHR47755">
    <property type="entry name" value="CELL DIVISION PROTEIN FTSX"/>
    <property type="match status" value="1"/>
</dbReference>
<feature type="domain" description="ABC3 transporter permease C-terminal" evidence="14">
    <location>
        <begin position="209"/>
        <end position="326"/>
    </location>
</feature>
<dbReference type="Pfam" id="PF18075">
    <property type="entry name" value="FtsX_ECD"/>
    <property type="match status" value="1"/>
</dbReference>
<dbReference type="Proteomes" id="UP001364472">
    <property type="component" value="Unassembled WGS sequence"/>
</dbReference>
<gene>
    <name evidence="16" type="primary">ftsX</name>
    <name evidence="16" type="ORF">WB794_11820</name>
</gene>
<evidence type="ECO:0000256" key="11">
    <source>
        <dbReference type="ARBA" id="ARBA00023306"/>
    </source>
</evidence>
<comment type="similarity">
    <text evidence="2 12">Belongs to the ABC-4 integral membrane protein family. FtsX subfamily.</text>
</comment>
<dbReference type="AlphaFoldDB" id="A0AAW9R3N6"/>
<evidence type="ECO:0000256" key="3">
    <source>
        <dbReference type="ARBA" id="ARBA00011160"/>
    </source>
</evidence>
<feature type="domain" description="FtsX extracellular" evidence="15">
    <location>
        <begin position="96"/>
        <end position="186"/>
    </location>
</feature>
<accession>A0AAW9R3N6</accession>
<keyword evidence="8 13" id="KW-0812">Transmembrane</keyword>
<feature type="transmembrane region" description="Helical" evidence="13">
    <location>
        <begin position="58"/>
        <end position="81"/>
    </location>
</feature>
<evidence type="ECO:0000256" key="13">
    <source>
        <dbReference type="SAM" id="Phobius"/>
    </source>
</evidence>
<evidence type="ECO:0000256" key="8">
    <source>
        <dbReference type="ARBA" id="ARBA00022692"/>
    </source>
</evidence>
<evidence type="ECO:0000256" key="5">
    <source>
        <dbReference type="ARBA" id="ARBA00022475"/>
    </source>
</evidence>
<dbReference type="InterPro" id="IPR040690">
    <property type="entry name" value="FtsX_ECD"/>
</dbReference>
<reference evidence="16 17" key="1">
    <citation type="journal article" date="2016" name="Antonie Van Leeuwenhoek">
        <title>Denitratimonas tolerans gen. nov., sp. nov., a denitrifying bacterium isolated from a bioreactor for tannery wastewater treatment.</title>
        <authorList>
            <person name="Han S.I."/>
            <person name="Kim J.O."/>
            <person name="Lee Y.R."/>
            <person name="Ekpeghere K.I."/>
            <person name="Koh S.C."/>
            <person name="Whang K.S."/>
        </authorList>
    </citation>
    <scope>NUCLEOTIDE SEQUENCE [LARGE SCALE GENOMIC DNA]</scope>
    <source>
        <strain evidence="16 17">KACC 17565</strain>
    </source>
</reference>
<keyword evidence="17" id="KW-1185">Reference proteome</keyword>
<dbReference type="InterPro" id="IPR047590">
    <property type="entry name" value="FtsX_proteobact-type"/>
</dbReference>
<comment type="function">
    <text evidence="12">Part of the ABC transporter FtsEX involved in cellular division.</text>
</comment>
<dbReference type="PIRSF" id="PIRSF003097">
    <property type="entry name" value="FtsX"/>
    <property type="match status" value="1"/>
</dbReference>
<evidence type="ECO:0000256" key="4">
    <source>
        <dbReference type="ARBA" id="ARBA00021907"/>
    </source>
</evidence>
<dbReference type="NCBIfam" id="TIGR00439">
    <property type="entry name" value="FtsX_Gneg"/>
    <property type="match status" value="1"/>
</dbReference>
<evidence type="ECO:0000256" key="10">
    <source>
        <dbReference type="ARBA" id="ARBA00023136"/>
    </source>
</evidence>
<dbReference type="Gene3D" id="3.30.70.3040">
    <property type="match status" value="1"/>
</dbReference>
<comment type="caution">
    <text evidence="16">The sequence shown here is derived from an EMBL/GenBank/DDBJ whole genome shotgun (WGS) entry which is preliminary data.</text>
</comment>
<evidence type="ECO:0000259" key="14">
    <source>
        <dbReference type="Pfam" id="PF02687"/>
    </source>
</evidence>
<dbReference type="GO" id="GO:0051301">
    <property type="term" value="P:cell division"/>
    <property type="evidence" value="ECO:0007669"/>
    <property type="project" value="UniProtKB-KW"/>
</dbReference>
<organism evidence="16 17">
    <name type="scientific">Denitratimonas tolerans</name>
    <dbReference type="NCBI Taxonomy" id="1338420"/>
    <lineage>
        <taxon>Bacteria</taxon>
        <taxon>Pseudomonadati</taxon>
        <taxon>Pseudomonadota</taxon>
        <taxon>Gammaproteobacteria</taxon>
        <taxon>Lysobacterales</taxon>
        <taxon>Lysobacteraceae</taxon>
        <taxon>Denitratimonas</taxon>
    </lineage>
</organism>
<keyword evidence="7 12" id="KW-0132">Cell division</keyword>
<evidence type="ECO:0000256" key="7">
    <source>
        <dbReference type="ARBA" id="ARBA00022618"/>
    </source>
</evidence>
<comment type="subunit">
    <text evidence="3">Forms a membrane-associated complex with FtsE.</text>
</comment>
<dbReference type="InterPro" id="IPR003838">
    <property type="entry name" value="ABC3_permease_C"/>
</dbReference>